<dbReference type="SUPFAM" id="SSF56655">
    <property type="entry name" value="Carbohydrate phosphatase"/>
    <property type="match status" value="1"/>
</dbReference>
<evidence type="ECO:0000256" key="2">
    <source>
        <dbReference type="ARBA" id="ARBA00022801"/>
    </source>
</evidence>
<keyword evidence="2" id="KW-0378">Hydrolase</keyword>
<dbReference type="Pfam" id="PF00459">
    <property type="entry name" value="Inositol_P"/>
    <property type="match status" value="1"/>
</dbReference>
<dbReference type="Gene3D" id="3.30.540.10">
    <property type="entry name" value="Fructose-1,6-Bisphosphatase, subunit A, domain 1"/>
    <property type="match status" value="1"/>
</dbReference>
<comment type="caution">
    <text evidence="4">The sequence shown here is derived from an EMBL/GenBank/DDBJ whole genome shotgun (WGS) entry which is preliminary data.</text>
</comment>
<keyword evidence="1" id="KW-0479">Metal-binding</keyword>
<dbReference type="InterPro" id="IPR020583">
    <property type="entry name" value="Inositol_monoP_metal-BS"/>
</dbReference>
<keyword evidence="5" id="KW-1185">Reference proteome</keyword>
<name>A0ABW2Y4A7_9BIFI</name>
<dbReference type="InterPro" id="IPR000760">
    <property type="entry name" value="Inositol_monophosphatase-like"/>
</dbReference>
<dbReference type="RefSeq" id="WP_377938593.1">
    <property type="nucleotide sequence ID" value="NZ_JBHTHQ010000021.1"/>
</dbReference>
<reference evidence="5" key="1">
    <citation type="journal article" date="2019" name="Int. J. Syst. Evol. Microbiol.">
        <title>The Global Catalogue of Microorganisms (GCM) 10K type strain sequencing project: providing services to taxonomists for standard genome sequencing and annotation.</title>
        <authorList>
            <consortium name="The Broad Institute Genomics Platform"/>
            <consortium name="The Broad Institute Genome Sequencing Center for Infectious Disease"/>
            <person name="Wu L."/>
            <person name="Ma J."/>
        </authorList>
    </citation>
    <scope>NUCLEOTIDE SEQUENCE [LARGE SCALE GENOMIC DNA]</scope>
    <source>
        <strain evidence="5">CCM 8604</strain>
    </source>
</reference>
<proteinExistence type="predicted"/>
<dbReference type="PRINTS" id="PR00377">
    <property type="entry name" value="IMPHPHTASES"/>
</dbReference>
<accession>A0ABW2Y4A7</accession>
<evidence type="ECO:0000313" key="5">
    <source>
        <dbReference type="Proteomes" id="UP001597036"/>
    </source>
</evidence>
<dbReference type="PANTHER" id="PTHR20854">
    <property type="entry name" value="INOSITOL MONOPHOSPHATASE"/>
    <property type="match status" value="1"/>
</dbReference>
<evidence type="ECO:0000256" key="3">
    <source>
        <dbReference type="ARBA" id="ARBA00022842"/>
    </source>
</evidence>
<protein>
    <submittedName>
        <fullName evidence="4">Inositol monophosphatase family protein</fullName>
    </submittedName>
</protein>
<dbReference type="Gene3D" id="3.40.190.80">
    <property type="match status" value="1"/>
</dbReference>
<evidence type="ECO:0000256" key="1">
    <source>
        <dbReference type="ARBA" id="ARBA00022723"/>
    </source>
</evidence>
<dbReference type="Proteomes" id="UP001597036">
    <property type="component" value="Unassembled WGS sequence"/>
</dbReference>
<evidence type="ECO:0000313" key="4">
    <source>
        <dbReference type="EMBL" id="MFD0704885.1"/>
    </source>
</evidence>
<gene>
    <name evidence="4" type="ORF">ACFQY8_03885</name>
</gene>
<dbReference type="EMBL" id="JBHTHQ010000021">
    <property type="protein sequence ID" value="MFD0704885.1"/>
    <property type="molecule type" value="Genomic_DNA"/>
</dbReference>
<organism evidence="4 5">
    <name type="scientific">Alloscardovia venturai</name>
    <dbReference type="NCBI Taxonomy" id="1769421"/>
    <lineage>
        <taxon>Bacteria</taxon>
        <taxon>Bacillati</taxon>
        <taxon>Actinomycetota</taxon>
        <taxon>Actinomycetes</taxon>
        <taxon>Bifidobacteriales</taxon>
        <taxon>Bifidobacteriaceae</taxon>
        <taxon>Alloscardovia</taxon>
    </lineage>
</organism>
<sequence length="262" mass="28836">MIDSSAQYYDDLIHALEFADRADEISMARFGAVDLYVETKPDNTPVTDADRTVERSIREGIQRYNSDDTVYGEELGQQASAGRRWILDPIDGTKNFVRRVPVWATLIGFQAGDELVASVVSAPALGFRWFALRGQGAYMGKGIDDAQQIHVSRVNNLSDASLSFSSLIGWKERGNRDKIIALTDEVWRLRGFGDFWQYMLVAQGAVDAALEPELDLYDMAALVPIVTEAGGTFTDLSGRPGPWGGCALASNGLLHDEILSRI</sequence>
<dbReference type="PROSITE" id="PS00629">
    <property type="entry name" value="IMP_1"/>
    <property type="match status" value="1"/>
</dbReference>
<dbReference type="PANTHER" id="PTHR20854:SF4">
    <property type="entry name" value="INOSITOL-1-MONOPHOSPHATASE-RELATED"/>
    <property type="match status" value="1"/>
</dbReference>
<keyword evidence="3" id="KW-0460">Magnesium</keyword>